<gene>
    <name evidence="1" type="ORF">GCM10017635_26550</name>
</gene>
<dbReference type="EMBL" id="BSFH01000058">
    <property type="protein sequence ID" value="GLK65181.1"/>
    <property type="molecule type" value="Genomic_DNA"/>
</dbReference>
<reference evidence="1" key="2">
    <citation type="submission" date="2023-01" db="EMBL/GenBank/DDBJ databases">
        <authorList>
            <person name="Sun Q."/>
            <person name="Evtushenko L."/>
        </authorList>
    </citation>
    <scope>NUCLEOTIDE SEQUENCE</scope>
    <source>
        <strain evidence="1">VKM B-2222</strain>
    </source>
</reference>
<accession>A0AAD3P0R7</accession>
<keyword evidence="2" id="KW-1185">Reference proteome</keyword>
<evidence type="ECO:0000313" key="1">
    <source>
        <dbReference type="EMBL" id="GLK65181.1"/>
    </source>
</evidence>
<reference evidence="1" key="1">
    <citation type="journal article" date="2014" name="Int. J. Syst. Evol. Microbiol.">
        <title>Complete genome sequence of Corynebacterium casei LMG S-19264T (=DSM 44701T), isolated from a smear-ripened cheese.</title>
        <authorList>
            <consortium name="US DOE Joint Genome Institute (JGI-PGF)"/>
            <person name="Walter F."/>
            <person name="Albersmeier A."/>
            <person name="Kalinowski J."/>
            <person name="Ruckert C."/>
        </authorList>
    </citation>
    <scope>NUCLEOTIDE SEQUENCE</scope>
    <source>
        <strain evidence="1">VKM B-2222</strain>
    </source>
</reference>
<dbReference type="Proteomes" id="UP001143349">
    <property type="component" value="Unassembled WGS sequence"/>
</dbReference>
<name>A0AAD3P0R7_9RHOB</name>
<evidence type="ECO:0000313" key="2">
    <source>
        <dbReference type="Proteomes" id="UP001143349"/>
    </source>
</evidence>
<proteinExistence type="predicted"/>
<sequence length="113" mass="11690">MEATGHRAADRTAKATALVAVGPMTGSVMPPVPFRVRCLFCGTVAESWPRGVPAPAGAIIGLARCACGQIGADASGTRRGGRVVTEADPDEPFLLPPFQILDLPESRSAPHTL</sequence>
<dbReference type="AlphaFoldDB" id="A0AAD3P0R7"/>
<comment type="caution">
    <text evidence="1">The sequence shown here is derived from an EMBL/GenBank/DDBJ whole genome shotgun (WGS) entry which is preliminary data.</text>
</comment>
<organism evidence="1 2">
    <name type="scientific">Paracoccus kondratievae</name>
    <dbReference type="NCBI Taxonomy" id="135740"/>
    <lineage>
        <taxon>Bacteria</taxon>
        <taxon>Pseudomonadati</taxon>
        <taxon>Pseudomonadota</taxon>
        <taxon>Alphaproteobacteria</taxon>
        <taxon>Rhodobacterales</taxon>
        <taxon>Paracoccaceae</taxon>
        <taxon>Paracoccus</taxon>
    </lineage>
</organism>
<protein>
    <submittedName>
        <fullName evidence="1">Uncharacterized protein</fullName>
    </submittedName>
</protein>